<organism evidence="1 2">
    <name type="scientific">Tanacetum coccineum</name>
    <dbReference type="NCBI Taxonomy" id="301880"/>
    <lineage>
        <taxon>Eukaryota</taxon>
        <taxon>Viridiplantae</taxon>
        <taxon>Streptophyta</taxon>
        <taxon>Embryophyta</taxon>
        <taxon>Tracheophyta</taxon>
        <taxon>Spermatophyta</taxon>
        <taxon>Magnoliopsida</taxon>
        <taxon>eudicotyledons</taxon>
        <taxon>Gunneridae</taxon>
        <taxon>Pentapetalae</taxon>
        <taxon>asterids</taxon>
        <taxon>campanulids</taxon>
        <taxon>Asterales</taxon>
        <taxon>Asteraceae</taxon>
        <taxon>Asteroideae</taxon>
        <taxon>Anthemideae</taxon>
        <taxon>Anthemidinae</taxon>
        <taxon>Tanacetum</taxon>
    </lineage>
</organism>
<reference evidence="1" key="1">
    <citation type="journal article" date="2022" name="Int. J. Mol. Sci.">
        <title>Draft Genome of Tanacetum Coccineum: Genomic Comparison of Closely Related Tanacetum-Family Plants.</title>
        <authorList>
            <person name="Yamashiro T."/>
            <person name="Shiraishi A."/>
            <person name="Nakayama K."/>
            <person name="Satake H."/>
        </authorList>
    </citation>
    <scope>NUCLEOTIDE SEQUENCE</scope>
</reference>
<evidence type="ECO:0000313" key="2">
    <source>
        <dbReference type="Proteomes" id="UP001151760"/>
    </source>
</evidence>
<dbReference type="EMBL" id="BQNB010008628">
    <property type="protein sequence ID" value="GJS52046.1"/>
    <property type="molecule type" value="Genomic_DNA"/>
</dbReference>
<sequence>MSTRWGPLCRPENGRELLAVQHIADHFDRANLTQEGVIPKNNVYVLEELILSVGIDNALHNEVSRVVE</sequence>
<protein>
    <submittedName>
        <fullName evidence="1">Uncharacterized protein</fullName>
    </submittedName>
</protein>
<comment type="caution">
    <text evidence="1">The sequence shown here is derived from an EMBL/GenBank/DDBJ whole genome shotgun (WGS) entry which is preliminary data.</text>
</comment>
<dbReference type="Proteomes" id="UP001151760">
    <property type="component" value="Unassembled WGS sequence"/>
</dbReference>
<name>A0ABQ4WGR2_9ASTR</name>
<evidence type="ECO:0000313" key="1">
    <source>
        <dbReference type="EMBL" id="GJS52046.1"/>
    </source>
</evidence>
<gene>
    <name evidence="1" type="ORF">Tco_0625408</name>
</gene>
<reference evidence="1" key="2">
    <citation type="submission" date="2022-01" db="EMBL/GenBank/DDBJ databases">
        <authorList>
            <person name="Yamashiro T."/>
            <person name="Shiraishi A."/>
            <person name="Satake H."/>
            <person name="Nakayama K."/>
        </authorList>
    </citation>
    <scope>NUCLEOTIDE SEQUENCE</scope>
</reference>
<accession>A0ABQ4WGR2</accession>
<keyword evidence="2" id="KW-1185">Reference proteome</keyword>
<proteinExistence type="predicted"/>